<feature type="compositionally biased region" description="Basic residues" evidence="1">
    <location>
        <begin position="19"/>
        <end position="33"/>
    </location>
</feature>
<sequence length="97" mass="11217">MSHSSDSSHRNVINARLARQQRHLKLRNRRRKPREQGDIPMPLSDHEHVVGIEETNNSQVEMVMVEQPSTTVPPADNSESLETEDLPKNYLKFRSQC</sequence>
<accession>A0A8S9GHN5</accession>
<dbReference type="AlphaFoldDB" id="A0A8S9GHN5"/>
<name>A0A8S9GHN5_BRACR</name>
<gene>
    <name evidence="2" type="ORF">F2Q68_00031435</name>
</gene>
<comment type="caution">
    <text evidence="2">The sequence shown here is derived from an EMBL/GenBank/DDBJ whole genome shotgun (WGS) entry which is preliminary data.</text>
</comment>
<evidence type="ECO:0000256" key="1">
    <source>
        <dbReference type="SAM" id="MobiDB-lite"/>
    </source>
</evidence>
<feature type="region of interest" description="Disordered" evidence="1">
    <location>
        <begin position="1"/>
        <end position="46"/>
    </location>
</feature>
<proteinExistence type="predicted"/>
<protein>
    <submittedName>
        <fullName evidence="2">Uncharacterized protein</fullName>
    </submittedName>
</protein>
<reference evidence="2" key="1">
    <citation type="submission" date="2019-12" db="EMBL/GenBank/DDBJ databases">
        <title>Genome sequencing and annotation of Brassica cretica.</title>
        <authorList>
            <person name="Studholme D.J."/>
            <person name="Sarris P.F."/>
        </authorList>
    </citation>
    <scope>NUCLEOTIDE SEQUENCE</scope>
    <source>
        <strain evidence="2">PFS-001/15</strain>
        <tissue evidence="2">Leaf</tissue>
    </source>
</reference>
<organism evidence="2 3">
    <name type="scientific">Brassica cretica</name>
    <name type="common">Mustard</name>
    <dbReference type="NCBI Taxonomy" id="69181"/>
    <lineage>
        <taxon>Eukaryota</taxon>
        <taxon>Viridiplantae</taxon>
        <taxon>Streptophyta</taxon>
        <taxon>Embryophyta</taxon>
        <taxon>Tracheophyta</taxon>
        <taxon>Spermatophyta</taxon>
        <taxon>Magnoliopsida</taxon>
        <taxon>eudicotyledons</taxon>
        <taxon>Gunneridae</taxon>
        <taxon>Pentapetalae</taxon>
        <taxon>rosids</taxon>
        <taxon>malvids</taxon>
        <taxon>Brassicales</taxon>
        <taxon>Brassicaceae</taxon>
        <taxon>Brassiceae</taxon>
        <taxon>Brassica</taxon>
    </lineage>
</organism>
<dbReference type="Proteomes" id="UP000712281">
    <property type="component" value="Unassembled WGS sequence"/>
</dbReference>
<dbReference type="EMBL" id="QGKW02002005">
    <property type="protein sequence ID" value="KAF2543818.1"/>
    <property type="molecule type" value="Genomic_DNA"/>
</dbReference>
<evidence type="ECO:0000313" key="2">
    <source>
        <dbReference type="EMBL" id="KAF2543818.1"/>
    </source>
</evidence>
<evidence type="ECO:0000313" key="3">
    <source>
        <dbReference type="Proteomes" id="UP000712281"/>
    </source>
</evidence>